<proteinExistence type="predicted"/>
<dbReference type="Proteomes" id="UP001449795">
    <property type="component" value="Chromosome"/>
</dbReference>
<evidence type="ECO:0008006" key="3">
    <source>
        <dbReference type="Google" id="ProtNLM"/>
    </source>
</evidence>
<gene>
    <name evidence="1" type="ORF">AAC691_06250</name>
</gene>
<protein>
    <recommendedName>
        <fullName evidence="3">TonB-dependent receptor</fullName>
    </recommendedName>
</protein>
<sequence>MNDEKMPDYFTNSLGIGVRFKGVGFFKNPVFRLNANNLTGAFLRTGVASVVNNARETLGVYGNAIASSGGATYYLYPRFNITGTISSSF</sequence>
<keyword evidence="2" id="KW-1185">Reference proteome</keyword>
<reference evidence="1 2" key="1">
    <citation type="submission" date="2024-04" db="EMBL/GenBank/DDBJ databases">
        <title>Complete genome sequence of Nguyenibacter vanlangesis HBCM-1154, a strain capable of nitrogen fixation, IAA production, and phosphorus solubilization isolated from sugarcane soil.</title>
        <authorList>
            <person name="MY HANH P."/>
        </authorList>
    </citation>
    <scope>NUCLEOTIDE SEQUENCE [LARGE SCALE GENOMIC DNA]</scope>
    <source>
        <strain evidence="1 2">HBCM 1154</strain>
    </source>
</reference>
<accession>A0ABZ3D8F1</accession>
<organism evidence="1 2">
    <name type="scientific">Nguyenibacter vanlangensis</name>
    <dbReference type="NCBI Taxonomy" id="1216886"/>
    <lineage>
        <taxon>Bacteria</taxon>
        <taxon>Pseudomonadati</taxon>
        <taxon>Pseudomonadota</taxon>
        <taxon>Alphaproteobacteria</taxon>
        <taxon>Acetobacterales</taxon>
        <taxon>Acetobacteraceae</taxon>
        <taxon>Nguyenibacter</taxon>
    </lineage>
</organism>
<evidence type="ECO:0000313" key="1">
    <source>
        <dbReference type="EMBL" id="XAE44030.1"/>
    </source>
</evidence>
<dbReference type="EMBL" id="CP152276">
    <property type="protein sequence ID" value="XAE44030.1"/>
    <property type="molecule type" value="Genomic_DNA"/>
</dbReference>
<name>A0ABZ3D8F1_9PROT</name>
<dbReference type="RefSeq" id="WP_342629353.1">
    <property type="nucleotide sequence ID" value="NZ_CP152276.1"/>
</dbReference>
<evidence type="ECO:0000313" key="2">
    <source>
        <dbReference type="Proteomes" id="UP001449795"/>
    </source>
</evidence>